<reference evidence="1 2" key="1">
    <citation type="submission" date="2017-09" db="EMBL/GenBank/DDBJ databases">
        <title>Large-scale bioinformatics analysis of Bacillus genomes uncovers conserved roles of natural products in bacterial physiology.</title>
        <authorList>
            <consortium name="Agbiome Team Llc"/>
            <person name="Bleich R.M."/>
            <person name="Grubbs K.J."/>
            <person name="Santa Maria K.C."/>
            <person name="Allen S.E."/>
            <person name="Farag S."/>
            <person name="Shank E.A."/>
            <person name="Bowers A."/>
        </authorList>
    </citation>
    <scope>NUCLEOTIDE SEQUENCE [LARGE SCALE GENOMIC DNA]</scope>
    <source>
        <strain evidence="1 2">AFS009893</strain>
    </source>
</reference>
<gene>
    <name evidence="1" type="ORF">CN613_22155</name>
</gene>
<evidence type="ECO:0000313" key="1">
    <source>
        <dbReference type="EMBL" id="PEM66581.1"/>
    </source>
</evidence>
<sequence>MQLIKSHYHNCFSINLCSILARFNKNNNLFWHQAGLYYEKGNDGLPIITTSYKDFRKLLGEFGVNAKVYKFKEVTEIIDSIKEFISNKHVISLELDCYELPYCLSYQGEHDLHWLEIVDYKNGKFYAFDHYFGYMGEIEEKVLEKSLESLKKSYNLEYNQFFISIDLGGMCEFNENWHDQNIHLNQKVMFENYLGDCVNESEEYTLGINAINSLEKDTIILIDKLRQSRTNKLDKKFEAYFLAFKEIANSRYNYSVYLEEIKRENLSEINEVLFQNWRAVANILMKGFYSGNFEKTEDRIIKRLDKIKNLEYQLKINS</sequence>
<proteinExistence type="predicted"/>
<dbReference type="EMBL" id="NUDP01000089">
    <property type="protein sequence ID" value="PEM66581.1"/>
    <property type="molecule type" value="Genomic_DNA"/>
</dbReference>
<comment type="caution">
    <text evidence="1">The sequence shown here is derived from an EMBL/GenBank/DDBJ whole genome shotgun (WGS) entry which is preliminary data.</text>
</comment>
<dbReference type="AlphaFoldDB" id="A0A2C3VRY9"/>
<accession>A0A2C3VRY9</accession>
<protein>
    <submittedName>
        <fullName evidence="1">Uncharacterized protein</fullName>
    </submittedName>
</protein>
<dbReference type="RefSeq" id="WP_097969582.1">
    <property type="nucleotide sequence ID" value="NZ_NUBH01000063.1"/>
</dbReference>
<organism evidence="1 2">
    <name type="scientific">Bacillus pseudomycoides</name>
    <dbReference type="NCBI Taxonomy" id="64104"/>
    <lineage>
        <taxon>Bacteria</taxon>
        <taxon>Bacillati</taxon>
        <taxon>Bacillota</taxon>
        <taxon>Bacilli</taxon>
        <taxon>Bacillales</taxon>
        <taxon>Bacillaceae</taxon>
        <taxon>Bacillus</taxon>
        <taxon>Bacillus cereus group</taxon>
    </lineage>
</organism>
<dbReference type="Proteomes" id="UP000219775">
    <property type="component" value="Unassembled WGS sequence"/>
</dbReference>
<name>A0A2C3VRY9_9BACI</name>
<evidence type="ECO:0000313" key="2">
    <source>
        <dbReference type="Proteomes" id="UP000219775"/>
    </source>
</evidence>